<proteinExistence type="predicted"/>
<gene>
    <name evidence="2" type="ORF">LITE_LOCUS15779</name>
</gene>
<reference evidence="2" key="1">
    <citation type="submission" date="2022-08" db="EMBL/GenBank/DDBJ databases">
        <authorList>
            <person name="Gutierrez-Valencia J."/>
        </authorList>
    </citation>
    <scope>NUCLEOTIDE SEQUENCE</scope>
</reference>
<dbReference type="Proteomes" id="UP001154282">
    <property type="component" value="Unassembled WGS sequence"/>
</dbReference>
<feature type="compositionally biased region" description="Polar residues" evidence="1">
    <location>
        <begin position="31"/>
        <end position="41"/>
    </location>
</feature>
<evidence type="ECO:0000313" key="2">
    <source>
        <dbReference type="EMBL" id="CAI0413045.1"/>
    </source>
</evidence>
<sequence length="57" mass="6559">QKRKEQRGQNQSSFGFYFDGNTPAARRKGSSIASEIRTSVTETRDHHKYNRRGEETG</sequence>
<accession>A0AAV0JST6</accession>
<protein>
    <submittedName>
        <fullName evidence="2">Uncharacterized protein</fullName>
    </submittedName>
</protein>
<evidence type="ECO:0000313" key="3">
    <source>
        <dbReference type="Proteomes" id="UP001154282"/>
    </source>
</evidence>
<dbReference type="AlphaFoldDB" id="A0AAV0JST6"/>
<dbReference type="EMBL" id="CAMGYJ010000005">
    <property type="protein sequence ID" value="CAI0413045.1"/>
    <property type="molecule type" value="Genomic_DNA"/>
</dbReference>
<comment type="caution">
    <text evidence="2">The sequence shown here is derived from an EMBL/GenBank/DDBJ whole genome shotgun (WGS) entry which is preliminary data.</text>
</comment>
<feature type="region of interest" description="Disordered" evidence="1">
    <location>
        <begin position="1"/>
        <end position="57"/>
    </location>
</feature>
<organism evidence="2 3">
    <name type="scientific">Linum tenue</name>
    <dbReference type="NCBI Taxonomy" id="586396"/>
    <lineage>
        <taxon>Eukaryota</taxon>
        <taxon>Viridiplantae</taxon>
        <taxon>Streptophyta</taxon>
        <taxon>Embryophyta</taxon>
        <taxon>Tracheophyta</taxon>
        <taxon>Spermatophyta</taxon>
        <taxon>Magnoliopsida</taxon>
        <taxon>eudicotyledons</taxon>
        <taxon>Gunneridae</taxon>
        <taxon>Pentapetalae</taxon>
        <taxon>rosids</taxon>
        <taxon>fabids</taxon>
        <taxon>Malpighiales</taxon>
        <taxon>Linaceae</taxon>
        <taxon>Linum</taxon>
    </lineage>
</organism>
<evidence type="ECO:0000256" key="1">
    <source>
        <dbReference type="SAM" id="MobiDB-lite"/>
    </source>
</evidence>
<name>A0AAV0JST6_9ROSI</name>
<keyword evidence="3" id="KW-1185">Reference proteome</keyword>
<feature type="non-terminal residue" evidence="2">
    <location>
        <position position="1"/>
    </location>
</feature>